<feature type="signal peptide" evidence="1">
    <location>
        <begin position="1"/>
        <end position="23"/>
    </location>
</feature>
<dbReference type="InterPro" id="IPR013783">
    <property type="entry name" value="Ig-like_fold"/>
</dbReference>
<gene>
    <name evidence="2" type="ORF">FPE01S_03_03050</name>
</gene>
<sequence length="197" mass="21323">MNKFLAAFCVSLALLLIGIYASAQLATLPPNIQKNISVSTIPGDIKLSPEVAERVRIKKIDLTAKDIVFSMVKCYSATNGVVKIEGVLKNTGGLAYSTAVNQQSLLLYENSGSGPRLVATKVFQNLAPGAEVRVSFTRNWNKSSPAEGEFPPVYTVVVSFDPDIYIDGNDNNDDSNAANNRLEKSGSFINKTTWTCK</sequence>
<organism evidence="2 3">
    <name type="scientific">Flavihumibacter petaseus NBRC 106054</name>
    <dbReference type="NCBI Taxonomy" id="1220578"/>
    <lineage>
        <taxon>Bacteria</taxon>
        <taxon>Pseudomonadati</taxon>
        <taxon>Bacteroidota</taxon>
        <taxon>Chitinophagia</taxon>
        <taxon>Chitinophagales</taxon>
        <taxon>Chitinophagaceae</taxon>
        <taxon>Flavihumibacter</taxon>
    </lineage>
</organism>
<dbReference type="Proteomes" id="UP000033121">
    <property type="component" value="Unassembled WGS sequence"/>
</dbReference>
<reference evidence="2 3" key="1">
    <citation type="submission" date="2015-04" db="EMBL/GenBank/DDBJ databases">
        <title>Whole genome shotgun sequence of Flavihumibacter petaseus NBRC 106054.</title>
        <authorList>
            <person name="Miyazawa S."/>
            <person name="Hosoyama A."/>
            <person name="Hashimoto M."/>
            <person name="Noguchi M."/>
            <person name="Tsuchikane K."/>
            <person name="Ohji S."/>
            <person name="Yamazoe A."/>
            <person name="Ichikawa N."/>
            <person name="Kimura A."/>
            <person name="Fujita N."/>
        </authorList>
    </citation>
    <scope>NUCLEOTIDE SEQUENCE [LARGE SCALE GENOMIC DNA]</scope>
    <source>
        <strain evidence="2 3">NBRC 106054</strain>
    </source>
</reference>
<dbReference type="AlphaFoldDB" id="A0A0E9N2N4"/>
<feature type="chain" id="PRO_5002430373" description="CARDB domain-containing protein" evidence="1">
    <location>
        <begin position="24"/>
        <end position="197"/>
    </location>
</feature>
<keyword evidence="1" id="KW-0732">Signal</keyword>
<evidence type="ECO:0000313" key="3">
    <source>
        <dbReference type="Proteomes" id="UP000033121"/>
    </source>
</evidence>
<name>A0A0E9N2N4_9BACT</name>
<dbReference type="OrthoDB" id="1440071at2"/>
<evidence type="ECO:0000256" key="1">
    <source>
        <dbReference type="SAM" id="SignalP"/>
    </source>
</evidence>
<protein>
    <recommendedName>
        <fullName evidence="4">CARDB domain-containing protein</fullName>
    </recommendedName>
</protein>
<dbReference type="Gene3D" id="2.60.40.10">
    <property type="entry name" value="Immunoglobulins"/>
    <property type="match status" value="1"/>
</dbReference>
<proteinExistence type="predicted"/>
<dbReference type="RefSeq" id="WP_046370218.1">
    <property type="nucleotide sequence ID" value="NZ_BBWV01000003.1"/>
</dbReference>
<accession>A0A0E9N2N4</accession>
<evidence type="ECO:0008006" key="4">
    <source>
        <dbReference type="Google" id="ProtNLM"/>
    </source>
</evidence>
<evidence type="ECO:0000313" key="2">
    <source>
        <dbReference type="EMBL" id="GAO44267.1"/>
    </source>
</evidence>
<comment type="caution">
    <text evidence="2">The sequence shown here is derived from an EMBL/GenBank/DDBJ whole genome shotgun (WGS) entry which is preliminary data.</text>
</comment>
<dbReference type="STRING" id="1220578.FPE01S_03_03050"/>
<keyword evidence="3" id="KW-1185">Reference proteome</keyword>
<dbReference type="EMBL" id="BBWV01000003">
    <property type="protein sequence ID" value="GAO44267.1"/>
    <property type="molecule type" value="Genomic_DNA"/>
</dbReference>